<dbReference type="InterPro" id="IPR014710">
    <property type="entry name" value="RmlC-like_jellyroll"/>
</dbReference>
<protein>
    <submittedName>
        <fullName evidence="8">Isomerase</fullName>
    </submittedName>
</protein>
<name>A0ABW9W4L8_9BURK</name>
<dbReference type="Pfam" id="PF05523">
    <property type="entry name" value="FdtA"/>
    <property type="match status" value="1"/>
</dbReference>
<dbReference type="SUPFAM" id="SSF51182">
    <property type="entry name" value="RmlC-like cupins"/>
    <property type="match status" value="1"/>
</dbReference>
<proteinExistence type="inferred from homology"/>
<keyword evidence="6" id="KW-0457">Lysine biosynthesis</keyword>
<organism evidence="8 9">
    <name type="scientific">Duganella levis</name>
    <dbReference type="NCBI Taxonomy" id="2692169"/>
    <lineage>
        <taxon>Bacteria</taxon>
        <taxon>Pseudomonadati</taxon>
        <taxon>Pseudomonadota</taxon>
        <taxon>Betaproteobacteria</taxon>
        <taxon>Burkholderiales</taxon>
        <taxon>Oxalobacteraceae</taxon>
        <taxon>Telluria group</taxon>
        <taxon>Duganella</taxon>
    </lineage>
</organism>
<keyword evidence="4" id="KW-0677">Repeat</keyword>
<dbReference type="PROSITE" id="PS00101">
    <property type="entry name" value="HEXAPEP_TRANSFERASES"/>
    <property type="match status" value="1"/>
</dbReference>
<dbReference type="InterPro" id="IPR018357">
    <property type="entry name" value="Hexapep_transf_CS"/>
</dbReference>
<evidence type="ECO:0000313" key="9">
    <source>
        <dbReference type="Proteomes" id="UP000642144"/>
    </source>
</evidence>
<dbReference type="InterPro" id="IPR011051">
    <property type="entry name" value="RmlC_Cupin_sf"/>
</dbReference>
<dbReference type="PANTHER" id="PTHR43300:SF10">
    <property type="entry name" value="2,3,4,5-TETRAHYDROPYRIDINE-2,6-DICARBOXYLATE N-ACETYLTRANSFERASE"/>
    <property type="match status" value="1"/>
</dbReference>
<dbReference type="GO" id="GO:0016853">
    <property type="term" value="F:isomerase activity"/>
    <property type="evidence" value="ECO:0007669"/>
    <property type="project" value="UniProtKB-KW"/>
</dbReference>
<keyword evidence="9" id="KW-1185">Reference proteome</keyword>
<keyword evidence="5" id="KW-0220">Diaminopimelate biosynthesis</keyword>
<sequence length="304" mass="32622">MFQHTRRREVMQLAETAIVQAGARVSATARLGDYVKVYLGASVGDDSVVHGMTQLWPGAQVGAGVIVGPGVTLAPAVGGGDCGIVLEDRCEVGAGATLLAGVNIGTGARVEPGATVAQNVPAYAIVSGTPARITGYVEKLTPDDNAGWYRQARFPATPSTVVLGVGGVTLHRFKYLNDPRGDLSVGEFLNDIPFQPKRYFLVMNVPSDKTRGEHAHHRCHQFLVCVKGSCAVMVDDGETRCEVLLESADMGIYLPPLTWGVQYKYSADAVLLVFASEFYEASDYIRDYREFNAVLAQSKLQQPG</sequence>
<dbReference type="InterPro" id="IPR050179">
    <property type="entry name" value="Trans_hexapeptide_repeat"/>
</dbReference>
<dbReference type="SUPFAM" id="SSF51161">
    <property type="entry name" value="Trimeric LpxA-like enzymes"/>
    <property type="match status" value="1"/>
</dbReference>
<evidence type="ECO:0000256" key="5">
    <source>
        <dbReference type="ARBA" id="ARBA00022915"/>
    </source>
</evidence>
<dbReference type="Gene3D" id="2.160.10.10">
    <property type="entry name" value="Hexapeptide repeat proteins"/>
    <property type="match status" value="1"/>
</dbReference>
<evidence type="ECO:0000256" key="3">
    <source>
        <dbReference type="ARBA" id="ARBA00022679"/>
    </source>
</evidence>
<evidence type="ECO:0000259" key="7">
    <source>
        <dbReference type="Pfam" id="PF05523"/>
    </source>
</evidence>
<dbReference type="PANTHER" id="PTHR43300">
    <property type="entry name" value="ACETYLTRANSFERASE"/>
    <property type="match status" value="1"/>
</dbReference>
<keyword evidence="8" id="KW-0413">Isomerase</keyword>
<evidence type="ECO:0000256" key="2">
    <source>
        <dbReference type="ARBA" id="ARBA00022605"/>
    </source>
</evidence>
<gene>
    <name evidence="8" type="ORF">GTP69_21440</name>
</gene>
<feature type="domain" description="Sugar 3,4-ketoisomerase QdtA cupin" evidence="7">
    <location>
        <begin position="168"/>
        <end position="294"/>
    </location>
</feature>
<dbReference type="Gene3D" id="2.60.120.10">
    <property type="entry name" value="Jelly Rolls"/>
    <property type="match status" value="1"/>
</dbReference>
<dbReference type="EMBL" id="WWCT01000019">
    <property type="protein sequence ID" value="MYN28972.1"/>
    <property type="molecule type" value="Genomic_DNA"/>
</dbReference>
<dbReference type="InterPro" id="IPR011004">
    <property type="entry name" value="Trimer_LpxA-like_sf"/>
</dbReference>
<keyword evidence="3" id="KW-0808">Transferase</keyword>
<evidence type="ECO:0000256" key="4">
    <source>
        <dbReference type="ARBA" id="ARBA00022737"/>
    </source>
</evidence>
<evidence type="ECO:0000313" key="8">
    <source>
        <dbReference type="EMBL" id="MYN28972.1"/>
    </source>
</evidence>
<dbReference type="InterPro" id="IPR008894">
    <property type="entry name" value="QdtA_cupin_dom"/>
</dbReference>
<evidence type="ECO:0000256" key="1">
    <source>
        <dbReference type="ARBA" id="ARBA00007274"/>
    </source>
</evidence>
<evidence type="ECO:0000256" key="6">
    <source>
        <dbReference type="ARBA" id="ARBA00023154"/>
    </source>
</evidence>
<dbReference type="Proteomes" id="UP000642144">
    <property type="component" value="Unassembled WGS sequence"/>
</dbReference>
<comment type="caution">
    <text evidence="8">The sequence shown here is derived from an EMBL/GenBank/DDBJ whole genome shotgun (WGS) entry which is preliminary data.</text>
</comment>
<comment type="similarity">
    <text evidence="1">Belongs to the transferase hexapeptide repeat family.</text>
</comment>
<reference evidence="8 9" key="1">
    <citation type="submission" date="2019-12" db="EMBL/GenBank/DDBJ databases">
        <title>Novel species isolated from a subtropical stream in China.</title>
        <authorList>
            <person name="Lu H."/>
        </authorList>
    </citation>
    <scope>NUCLEOTIDE SEQUENCE [LARGE SCALE GENOMIC DNA]</scope>
    <source>
        <strain evidence="8 9">CY42W</strain>
    </source>
</reference>
<accession>A0ABW9W4L8</accession>
<keyword evidence="2" id="KW-0028">Amino-acid biosynthesis</keyword>
<dbReference type="CDD" id="cd20292">
    <property type="entry name" value="cupin_QdtA-like"/>
    <property type="match status" value="1"/>
</dbReference>